<evidence type="ECO:0000313" key="9">
    <source>
        <dbReference type="EMBL" id="SJZ93096.1"/>
    </source>
</evidence>
<keyword evidence="10" id="KW-1185">Reference proteome</keyword>
<dbReference type="Pfam" id="PF00510">
    <property type="entry name" value="COX3"/>
    <property type="match status" value="1"/>
</dbReference>
<dbReference type="InterPro" id="IPR013833">
    <property type="entry name" value="Cyt_c_oxidase_su3_a-hlx"/>
</dbReference>
<proteinExistence type="inferred from homology"/>
<dbReference type="OrthoDB" id="9810850at2"/>
<comment type="subcellular location">
    <subcellularLocation>
        <location evidence="6">Cell membrane</location>
        <topology evidence="6">Multi-pass membrane protein</topology>
    </subcellularLocation>
    <subcellularLocation>
        <location evidence="1">Membrane</location>
        <topology evidence="1">Multi-pass membrane protein</topology>
    </subcellularLocation>
</comment>
<dbReference type="Gene3D" id="1.20.120.80">
    <property type="entry name" value="Cytochrome c oxidase, subunit III, four-helix bundle"/>
    <property type="match status" value="1"/>
</dbReference>
<dbReference type="InterPro" id="IPR024791">
    <property type="entry name" value="Cyt_c/ubiquinol_Oxase_su3"/>
</dbReference>
<dbReference type="GO" id="GO:0019646">
    <property type="term" value="P:aerobic electron transport chain"/>
    <property type="evidence" value="ECO:0007669"/>
    <property type="project" value="InterPro"/>
</dbReference>
<accession>A0A1T4PPB9</accession>
<sequence length="210" mass="23302">MSNDAALKEPFESLDRQRLSAALGMWIFLASEVLFFGGMFLGMTIYRQIHPDAIMEAARETNVLFGSINTALLLISSVTMVLADKAAEKGLKSAVLAFLAATAALGLCFLVLKGFEYREDIHEHLVPGPDFKLHTPAAQLFFGFYWIMTGVHAVHLTIAIVAVSTYFVRIWRGGFPFEGSAALPVLGLYWHLVDIIWIFLYPLLYLGGRT</sequence>
<dbReference type="PANTHER" id="PTHR11403">
    <property type="entry name" value="CYTOCHROME C OXIDASE SUBUNIT III"/>
    <property type="match status" value="1"/>
</dbReference>
<evidence type="ECO:0000313" key="10">
    <source>
        <dbReference type="Proteomes" id="UP000190135"/>
    </source>
</evidence>
<dbReference type="GO" id="GO:0004129">
    <property type="term" value="F:cytochrome-c oxidase activity"/>
    <property type="evidence" value="ECO:0007669"/>
    <property type="project" value="InterPro"/>
</dbReference>
<evidence type="ECO:0000256" key="6">
    <source>
        <dbReference type="RuleBase" id="RU003376"/>
    </source>
</evidence>
<evidence type="ECO:0000256" key="7">
    <source>
        <dbReference type="SAM" id="Phobius"/>
    </source>
</evidence>
<keyword evidence="4 7" id="KW-1133">Transmembrane helix</keyword>
<gene>
    <name evidence="9" type="ORF">SAMN05428963_10479</name>
</gene>
<dbReference type="GO" id="GO:0005886">
    <property type="term" value="C:plasma membrane"/>
    <property type="evidence" value="ECO:0007669"/>
    <property type="project" value="UniProtKB-SubCell"/>
</dbReference>
<dbReference type="PROSITE" id="PS50253">
    <property type="entry name" value="COX3"/>
    <property type="match status" value="1"/>
</dbReference>
<dbReference type="PANTHER" id="PTHR11403:SF6">
    <property type="entry name" value="NITRIC OXIDE REDUCTASE SUBUNIT E"/>
    <property type="match status" value="1"/>
</dbReference>
<dbReference type="RefSeq" id="WP_078707631.1">
    <property type="nucleotide sequence ID" value="NZ_FUXL01000004.1"/>
</dbReference>
<feature type="transmembrane region" description="Helical" evidence="7">
    <location>
        <begin position="63"/>
        <end position="82"/>
    </location>
</feature>
<keyword evidence="5 7" id="KW-0472">Membrane</keyword>
<comment type="similarity">
    <text evidence="2 6">Belongs to the cytochrome c oxidase subunit 3 family.</text>
</comment>
<evidence type="ECO:0000256" key="5">
    <source>
        <dbReference type="ARBA" id="ARBA00023136"/>
    </source>
</evidence>
<feature type="domain" description="Heme-copper oxidase subunit III family profile" evidence="8">
    <location>
        <begin position="1"/>
        <end position="209"/>
    </location>
</feature>
<keyword evidence="3 6" id="KW-0812">Transmembrane</keyword>
<dbReference type="InterPro" id="IPR035973">
    <property type="entry name" value="Cyt_c_oxidase_su3-like_sf"/>
</dbReference>
<feature type="transmembrane region" description="Helical" evidence="7">
    <location>
        <begin position="20"/>
        <end position="42"/>
    </location>
</feature>
<dbReference type="AlphaFoldDB" id="A0A1T4PPB9"/>
<dbReference type="STRING" id="1365950.SAMN05428963_10479"/>
<name>A0A1T4PPB9_9HYPH</name>
<evidence type="ECO:0000256" key="1">
    <source>
        <dbReference type="ARBA" id="ARBA00004141"/>
    </source>
</evidence>
<evidence type="ECO:0000256" key="3">
    <source>
        <dbReference type="ARBA" id="ARBA00022692"/>
    </source>
</evidence>
<dbReference type="InterPro" id="IPR000298">
    <property type="entry name" value="Cyt_c_oxidase-like_su3"/>
</dbReference>
<dbReference type="SUPFAM" id="SSF81452">
    <property type="entry name" value="Cytochrome c oxidase subunit III-like"/>
    <property type="match status" value="1"/>
</dbReference>
<protein>
    <submittedName>
        <fullName evidence="9">Cytochrome c oxidase subunit 3</fullName>
    </submittedName>
</protein>
<feature type="transmembrane region" description="Helical" evidence="7">
    <location>
        <begin position="142"/>
        <end position="168"/>
    </location>
</feature>
<reference evidence="9 10" key="1">
    <citation type="submission" date="2017-02" db="EMBL/GenBank/DDBJ databases">
        <authorList>
            <person name="Peterson S.W."/>
        </authorList>
    </citation>
    <scope>NUCLEOTIDE SEQUENCE [LARGE SCALE GENOMIC DNA]</scope>
    <source>
        <strain evidence="9 10">USBA 369</strain>
    </source>
</reference>
<dbReference type="Proteomes" id="UP000190135">
    <property type="component" value="Unassembled WGS sequence"/>
</dbReference>
<evidence type="ECO:0000256" key="2">
    <source>
        <dbReference type="ARBA" id="ARBA00010581"/>
    </source>
</evidence>
<feature type="transmembrane region" description="Helical" evidence="7">
    <location>
        <begin position="188"/>
        <end position="207"/>
    </location>
</feature>
<feature type="transmembrane region" description="Helical" evidence="7">
    <location>
        <begin position="94"/>
        <end position="112"/>
    </location>
</feature>
<evidence type="ECO:0000256" key="4">
    <source>
        <dbReference type="ARBA" id="ARBA00022989"/>
    </source>
</evidence>
<dbReference type="EMBL" id="FUXL01000004">
    <property type="protein sequence ID" value="SJZ93096.1"/>
    <property type="molecule type" value="Genomic_DNA"/>
</dbReference>
<organism evidence="9 10">
    <name type="scientific">Consotaella salsifontis</name>
    <dbReference type="NCBI Taxonomy" id="1365950"/>
    <lineage>
        <taxon>Bacteria</taxon>
        <taxon>Pseudomonadati</taxon>
        <taxon>Pseudomonadota</taxon>
        <taxon>Alphaproteobacteria</taxon>
        <taxon>Hyphomicrobiales</taxon>
        <taxon>Aurantimonadaceae</taxon>
        <taxon>Consotaella</taxon>
    </lineage>
</organism>
<evidence type="ECO:0000259" key="8">
    <source>
        <dbReference type="PROSITE" id="PS50253"/>
    </source>
</evidence>